<protein>
    <submittedName>
        <fullName evidence="6">TIGR03862 family flavoprotein</fullName>
    </submittedName>
</protein>
<dbReference type="Pfam" id="PF22780">
    <property type="entry name" value="HI0933_like_1st"/>
    <property type="match status" value="1"/>
</dbReference>
<evidence type="ECO:0000256" key="1">
    <source>
        <dbReference type="ARBA" id="ARBA00001974"/>
    </source>
</evidence>
<feature type="domain" description="RsdA/BaiN/AoA(So)-like insert" evidence="5">
    <location>
        <begin position="175"/>
        <end position="326"/>
    </location>
</feature>
<dbReference type="InterPro" id="IPR022460">
    <property type="entry name" value="Flavoprotein_PP4765"/>
</dbReference>
<evidence type="ECO:0000256" key="3">
    <source>
        <dbReference type="ARBA" id="ARBA00022827"/>
    </source>
</evidence>
<name>A0ABT0GEX7_9GAMM</name>
<evidence type="ECO:0000313" key="6">
    <source>
        <dbReference type="EMBL" id="MCK7593103.1"/>
    </source>
</evidence>
<dbReference type="InterPro" id="IPR004792">
    <property type="entry name" value="BaiN-like"/>
</dbReference>
<sequence>MAAEACLGAGLSVHLFEAKGSVGRKFLLAGKGGLNLTHSEDGERFLTRFGATRPMVEPWLREFDAAALREWARELGVETVVGSSGRVFPKDFKAAPLLRSWLRRLRAEGLQVHVHHRWRGWVDGALVFESPDGEPRVTARRSILALGGGSWPVLGSDGAWVPLLESAGAQVTPLRASNVGYTVEWSDLFRQRFAGEPIKPVALRVPGGAWRQGELLVADYGLEGSLVYAQGQALAGAADESGVDVELDLIPGGDSRRTREALRAPRNGRSLSEVLRRRLGLAGVRAALLRECLDQASLADPATLAARIHQLPLRLGLPRPMAEAISTAGGVAAESLSTECALQARPDVFCAGEMLDWDAPTGGYLLTACMASGRAAGIAARRSLGQDDGAA</sequence>
<evidence type="ECO:0000259" key="4">
    <source>
        <dbReference type="Pfam" id="PF03486"/>
    </source>
</evidence>
<dbReference type="EMBL" id="JALNMH010000003">
    <property type="protein sequence ID" value="MCK7593103.1"/>
    <property type="molecule type" value="Genomic_DNA"/>
</dbReference>
<dbReference type="InterPro" id="IPR036188">
    <property type="entry name" value="FAD/NAD-bd_sf"/>
</dbReference>
<gene>
    <name evidence="6" type="ORF">M0G41_05405</name>
</gene>
<dbReference type="SUPFAM" id="SSF160996">
    <property type="entry name" value="HI0933 insert domain-like"/>
    <property type="match status" value="1"/>
</dbReference>
<dbReference type="NCBIfam" id="TIGR00275">
    <property type="entry name" value="aminoacetone oxidase family FAD-binding enzyme"/>
    <property type="match status" value="1"/>
</dbReference>
<evidence type="ECO:0000256" key="2">
    <source>
        <dbReference type="ARBA" id="ARBA00022630"/>
    </source>
</evidence>
<dbReference type="SUPFAM" id="SSF51905">
    <property type="entry name" value="FAD/NAD(P)-binding domain"/>
    <property type="match status" value="1"/>
</dbReference>
<dbReference type="NCBIfam" id="TIGR03862">
    <property type="entry name" value="flavo_PP4765"/>
    <property type="match status" value="1"/>
</dbReference>
<feature type="domain" description="RsdA/BaiN/AoA(So)-like Rossmann fold-like" evidence="4">
    <location>
        <begin position="1"/>
        <end position="377"/>
    </location>
</feature>
<comment type="caution">
    <text evidence="6">The sequence shown here is derived from an EMBL/GenBank/DDBJ whole genome shotgun (WGS) entry which is preliminary data.</text>
</comment>
<dbReference type="Pfam" id="PF03486">
    <property type="entry name" value="HI0933_like"/>
    <property type="match status" value="1"/>
</dbReference>
<keyword evidence="2" id="KW-0285">Flavoprotein</keyword>
<evidence type="ECO:0000259" key="5">
    <source>
        <dbReference type="Pfam" id="PF22780"/>
    </source>
</evidence>
<dbReference type="InterPro" id="IPR023166">
    <property type="entry name" value="BaiN-like_dom_sf"/>
</dbReference>
<dbReference type="Gene3D" id="3.50.50.60">
    <property type="entry name" value="FAD/NAD(P)-binding domain"/>
    <property type="match status" value="1"/>
</dbReference>
<accession>A0ABT0GEX7</accession>
<keyword evidence="3" id="KW-0274">FAD</keyword>
<organism evidence="6 7">
    <name type="scientific">Pseudomarimonas salicorniae</name>
    <dbReference type="NCBI Taxonomy" id="2933270"/>
    <lineage>
        <taxon>Bacteria</taxon>
        <taxon>Pseudomonadati</taxon>
        <taxon>Pseudomonadota</taxon>
        <taxon>Gammaproteobacteria</taxon>
        <taxon>Lysobacterales</taxon>
        <taxon>Lysobacteraceae</taxon>
        <taxon>Pseudomarimonas</taxon>
    </lineage>
</organism>
<reference evidence="6" key="1">
    <citation type="submission" date="2022-04" db="EMBL/GenBank/DDBJ databases">
        <title>Lysobacter sp. CAU 1642 isolated from sea sand.</title>
        <authorList>
            <person name="Kim W."/>
        </authorList>
    </citation>
    <scope>NUCLEOTIDE SEQUENCE</scope>
    <source>
        <strain evidence="6">CAU 1642</strain>
    </source>
</reference>
<dbReference type="Gene3D" id="2.40.30.10">
    <property type="entry name" value="Translation factors"/>
    <property type="match status" value="1"/>
</dbReference>
<proteinExistence type="predicted"/>
<dbReference type="InterPro" id="IPR057661">
    <property type="entry name" value="RsdA/BaiN/AoA(So)_Rossmann"/>
</dbReference>
<dbReference type="PANTHER" id="PTHR42887">
    <property type="entry name" value="OS12G0638800 PROTEIN"/>
    <property type="match status" value="1"/>
</dbReference>
<evidence type="ECO:0000313" key="7">
    <source>
        <dbReference type="Proteomes" id="UP001431449"/>
    </source>
</evidence>
<keyword evidence="7" id="KW-1185">Reference proteome</keyword>
<comment type="cofactor">
    <cofactor evidence="1">
        <name>FAD</name>
        <dbReference type="ChEBI" id="CHEBI:57692"/>
    </cofactor>
</comment>
<dbReference type="PANTHER" id="PTHR42887:SF1">
    <property type="entry name" value="BLR3961 PROTEIN"/>
    <property type="match status" value="1"/>
</dbReference>
<dbReference type="InterPro" id="IPR055178">
    <property type="entry name" value="RsdA/BaiN/AoA(So)-like_dom"/>
</dbReference>
<dbReference type="Gene3D" id="1.10.8.260">
    <property type="entry name" value="HI0933 insert domain-like"/>
    <property type="match status" value="1"/>
</dbReference>
<dbReference type="Proteomes" id="UP001431449">
    <property type="component" value="Unassembled WGS sequence"/>
</dbReference>